<evidence type="ECO:0000313" key="7">
    <source>
        <dbReference type="EMBL" id="PCD77060.1"/>
    </source>
</evidence>
<dbReference type="OrthoDB" id="9804822at2"/>
<dbReference type="Pfam" id="PF01810">
    <property type="entry name" value="LysE"/>
    <property type="match status" value="1"/>
</dbReference>
<feature type="transmembrane region" description="Helical" evidence="6">
    <location>
        <begin position="37"/>
        <end position="59"/>
    </location>
</feature>
<evidence type="ECO:0000256" key="2">
    <source>
        <dbReference type="ARBA" id="ARBA00022475"/>
    </source>
</evidence>
<evidence type="ECO:0000256" key="5">
    <source>
        <dbReference type="ARBA" id="ARBA00023136"/>
    </source>
</evidence>
<dbReference type="AlphaFoldDB" id="A0A2A4CRW5"/>
<keyword evidence="2" id="KW-1003">Cell membrane</keyword>
<dbReference type="RefSeq" id="WP_096431644.1">
    <property type="nucleotide sequence ID" value="NZ_NTJD01000003.1"/>
</dbReference>
<evidence type="ECO:0000256" key="3">
    <source>
        <dbReference type="ARBA" id="ARBA00022692"/>
    </source>
</evidence>
<accession>A0A2A4CRW5</accession>
<dbReference type="InterPro" id="IPR001123">
    <property type="entry name" value="LeuE-type"/>
</dbReference>
<dbReference type="Proteomes" id="UP000243507">
    <property type="component" value="Unassembled WGS sequence"/>
</dbReference>
<keyword evidence="3 6" id="KW-0812">Transmembrane</keyword>
<name>A0A2A4CRW5_9RHOB</name>
<feature type="transmembrane region" description="Helical" evidence="6">
    <location>
        <begin position="184"/>
        <end position="202"/>
    </location>
</feature>
<evidence type="ECO:0000256" key="1">
    <source>
        <dbReference type="ARBA" id="ARBA00004651"/>
    </source>
</evidence>
<reference evidence="7 8" key="1">
    <citation type="submission" date="2017-09" db="EMBL/GenBank/DDBJ databases">
        <title>A multilocus sequence analysis scheme for characterization of bacteria in the genus Thioclava.</title>
        <authorList>
            <person name="Liu Y."/>
            <person name="Shao Z."/>
        </authorList>
    </citation>
    <scope>NUCLEOTIDE SEQUENCE [LARGE SCALE GENOMIC DNA]</scope>
    <source>
        <strain evidence="7 8">CAU 1312</strain>
    </source>
</reference>
<keyword evidence="8" id="KW-1185">Reference proteome</keyword>
<comment type="caution">
    <text evidence="7">The sequence shown here is derived from an EMBL/GenBank/DDBJ whole genome shotgun (WGS) entry which is preliminary data.</text>
</comment>
<feature type="transmembrane region" description="Helical" evidence="6">
    <location>
        <begin position="147"/>
        <end position="172"/>
    </location>
</feature>
<evidence type="ECO:0000256" key="4">
    <source>
        <dbReference type="ARBA" id="ARBA00022989"/>
    </source>
</evidence>
<evidence type="ECO:0000256" key="6">
    <source>
        <dbReference type="SAM" id="Phobius"/>
    </source>
</evidence>
<feature type="transmembrane region" description="Helical" evidence="6">
    <location>
        <begin position="71"/>
        <end position="91"/>
    </location>
</feature>
<keyword evidence="5 6" id="KW-0472">Membrane</keyword>
<feature type="transmembrane region" description="Helical" evidence="6">
    <location>
        <begin position="111"/>
        <end position="135"/>
    </location>
</feature>
<proteinExistence type="predicted"/>
<sequence length="208" mass="21617">MDATLFLGFLAATLLIVVTPGPSVALASAQAVRFGKGAAISTVAGDALGSVVHILIAVFSLQTLISLSGLILPWLQMAGGGFILWLAFQALREARTPATEATLSAPRRTTFLAGFLACVTNPKAIVFFMALFPGFISPAHSVWGQSLIYGAIFIALDAGFILGYALIAMHAFHRAAPPRLRIEHVSALGLLAVGALLIVRGLNALPAG</sequence>
<protein>
    <submittedName>
        <fullName evidence="7">Translocator</fullName>
    </submittedName>
</protein>
<dbReference type="EMBL" id="NTJD01000003">
    <property type="protein sequence ID" value="PCD77060.1"/>
    <property type="molecule type" value="Genomic_DNA"/>
</dbReference>
<organism evidence="7 8">
    <name type="scientific">Pseudothioclava arenosa</name>
    <dbReference type="NCBI Taxonomy" id="1795308"/>
    <lineage>
        <taxon>Bacteria</taxon>
        <taxon>Pseudomonadati</taxon>
        <taxon>Pseudomonadota</taxon>
        <taxon>Alphaproteobacteria</taxon>
        <taxon>Rhodobacterales</taxon>
        <taxon>Paracoccaceae</taxon>
        <taxon>Pseudothioclava</taxon>
    </lineage>
</organism>
<dbReference type="PANTHER" id="PTHR30086">
    <property type="entry name" value="ARGININE EXPORTER PROTEIN ARGO"/>
    <property type="match status" value="1"/>
</dbReference>
<keyword evidence="4 6" id="KW-1133">Transmembrane helix</keyword>
<gene>
    <name evidence="7" type="ORF">CLN94_04595</name>
</gene>
<evidence type="ECO:0000313" key="8">
    <source>
        <dbReference type="Proteomes" id="UP000243507"/>
    </source>
</evidence>
<dbReference type="PANTHER" id="PTHR30086:SF20">
    <property type="entry name" value="ARGININE EXPORTER PROTEIN ARGO-RELATED"/>
    <property type="match status" value="1"/>
</dbReference>
<dbReference type="GO" id="GO:0005886">
    <property type="term" value="C:plasma membrane"/>
    <property type="evidence" value="ECO:0007669"/>
    <property type="project" value="UniProtKB-SubCell"/>
</dbReference>
<dbReference type="GO" id="GO:0015171">
    <property type="term" value="F:amino acid transmembrane transporter activity"/>
    <property type="evidence" value="ECO:0007669"/>
    <property type="project" value="TreeGrafter"/>
</dbReference>
<comment type="subcellular location">
    <subcellularLocation>
        <location evidence="1">Cell membrane</location>
        <topology evidence="1">Multi-pass membrane protein</topology>
    </subcellularLocation>
</comment>